<evidence type="ECO:0000256" key="5">
    <source>
        <dbReference type="ARBA" id="ARBA00022927"/>
    </source>
</evidence>
<feature type="coiled-coil region" evidence="8">
    <location>
        <begin position="246"/>
        <end position="301"/>
    </location>
</feature>
<dbReference type="Gene3D" id="6.10.250.370">
    <property type="match status" value="1"/>
</dbReference>
<dbReference type="InterPro" id="IPR037202">
    <property type="entry name" value="ESCRT_assembly_dom"/>
</dbReference>
<accession>T1FN37</accession>
<comment type="subcellular location">
    <subcellularLocation>
        <location evidence="1">Endosome</location>
    </subcellularLocation>
</comment>
<evidence type="ECO:0000256" key="8">
    <source>
        <dbReference type="SAM" id="Coils"/>
    </source>
</evidence>
<dbReference type="CDD" id="cd11685">
    <property type="entry name" value="UEV_TSG101-like"/>
    <property type="match status" value="1"/>
</dbReference>
<feature type="domain" description="SB" evidence="9">
    <location>
        <begin position="328"/>
        <end position="396"/>
    </location>
</feature>
<dbReference type="GO" id="GO:0008333">
    <property type="term" value="P:endosome to lysosome transport"/>
    <property type="evidence" value="ECO:0000318"/>
    <property type="project" value="GO_Central"/>
</dbReference>
<dbReference type="RefSeq" id="XP_009018687.1">
    <property type="nucleotide sequence ID" value="XM_009020439.1"/>
</dbReference>
<evidence type="ECO:0000256" key="6">
    <source>
        <dbReference type="ARBA" id="ARBA00023054"/>
    </source>
</evidence>
<dbReference type="AlphaFoldDB" id="T1FN37"/>
<dbReference type="InterPro" id="IPR008883">
    <property type="entry name" value="UEV_N"/>
</dbReference>
<dbReference type="SUPFAM" id="SSF140111">
    <property type="entry name" value="Endosomal sorting complex assembly domain"/>
    <property type="match status" value="1"/>
</dbReference>
<keyword evidence="13" id="KW-1185">Reference proteome</keyword>
<proteinExistence type="inferred from homology"/>
<keyword evidence="5 7" id="KW-0653">Protein transport</keyword>
<dbReference type="EMBL" id="KB096676">
    <property type="protein sequence ID" value="ESO02994.1"/>
    <property type="molecule type" value="Genomic_DNA"/>
</dbReference>
<dbReference type="Gene3D" id="3.10.110.10">
    <property type="entry name" value="Ubiquitin Conjugating Enzyme"/>
    <property type="match status" value="1"/>
</dbReference>
<dbReference type="PROSITE" id="PS51312">
    <property type="entry name" value="SB"/>
    <property type="match status" value="1"/>
</dbReference>
<reference evidence="11 13" key="2">
    <citation type="journal article" date="2013" name="Nature">
        <title>Insights into bilaterian evolution from three spiralian genomes.</title>
        <authorList>
            <person name="Simakov O."/>
            <person name="Marletaz F."/>
            <person name="Cho S.J."/>
            <person name="Edsinger-Gonzales E."/>
            <person name="Havlak P."/>
            <person name="Hellsten U."/>
            <person name="Kuo D.H."/>
            <person name="Larsson T."/>
            <person name="Lv J."/>
            <person name="Arendt D."/>
            <person name="Savage R."/>
            <person name="Osoegawa K."/>
            <person name="de Jong P."/>
            <person name="Grimwood J."/>
            <person name="Chapman J.A."/>
            <person name="Shapiro H."/>
            <person name="Aerts A."/>
            <person name="Otillar R.P."/>
            <person name="Terry A.Y."/>
            <person name="Boore J.L."/>
            <person name="Grigoriev I.V."/>
            <person name="Lindberg D.R."/>
            <person name="Seaver E.C."/>
            <person name="Weisblat D.A."/>
            <person name="Putnam N.H."/>
            <person name="Rokhsar D.S."/>
        </authorList>
    </citation>
    <scope>NUCLEOTIDE SEQUENCE</scope>
</reference>
<dbReference type="GeneID" id="20210235"/>
<dbReference type="KEGG" id="hro:HELRODRAFT_185660"/>
<dbReference type="Pfam" id="PF05743">
    <property type="entry name" value="UEV"/>
    <property type="match status" value="1"/>
</dbReference>
<evidence type="ECO:0000256" key="3">
    <source>
        <dbReference type="ARBA" id="ARBA00022448"/>
    </source>
</evidence>
<dbReference type="GO" id="GO:0015031">
    <property type="term" value="P:protein transport"/>
    <property type="evidence" value="ECO:0007669"/>
    <property type="project" value="UniProtKB-UniRule"/>
</dbReference>
<evidence type="ECO:0000256" key="2">
    <source>
        <dbReference type="ARBA" id="ARBA00009594"/>
    </source>
</evidence>
<dbReference type="PANTHER" id="PTHR23306:SF3">
    <property type="entry name" value="TUMOR SUPPRESSOR PROTEIN 101"/>
    <property type="match status" value="1"/>
</dbReference>
<dbReference type="InterPro" id="IPR017916">
    <property type="entry name" value="SB_dom"/>
</dbReference>
<evidence type="ECO:0000313" key="12">
    <source>
        <dbReference type="EnsemblMetazoa" id="HelroP185660"/>
    </source>
</evidence>
<dbReference type="InterPro" id="IPR016135">
    <property type="entry name" value="UBQ-conjugating_enzyme/RWD"/>
</dbReference>
<sequence length="396" mass="45175">MSHEAFLRTALTKYKYFDATKNELLKIMKSFNDLRPASKNFVFNDGVSKDLVCLEGTIPVSYKGKMYNIPICIYLMETHPYNPPMIYVKPTQSMQIRQGKHVDANGRVYLPYLHEWKYPQSDLSGLIQMMSMVFGEEPPVFSKPTVLPANNQSSRLPYPIGNNMPMPSYATGNNQPAQFVPSSNLPYPTYTQPPYPQPPFAAQPLHSNHSVGANISHQAATSSFNNVLSEEERKLSLLSAVEDKMKKRLKEILAQGQAEMETLKTTQEDLEKGRKKLEGIFNKIEQEQMKLESDVRTMQSKATEISQVLSRMKLSEDVLIDDIIVPVAPLYKQILAAFAEEQSIDDAIYYLGEALRRNVIELDVFLKQVRELSRKQFLLRMTINKCRQKAGFVEVY</sequence>
<dbReference type="HOGENOM" id="CLU_017548_1_1_1"/>
<reference evidence="12" key="3">
    <citation type="submission" date="2015-06" db="UniProtKB">
        <authorList>
            <consortium name="EnsemblMetazoa"/>
        </authorList>
    </citation>
    <scope>IDENTIFICATION</scope>
</reference>
<dbReference type="GO" id="GO:0000813">
    <property type="term" value="C:ESCRT I complex"/>
    <property type="evidence" value="ECO:0000318"/>
    <property type="project" value="GO_Central"/>
</dbReference>
<keyword evidence="6 8" id="KW-0175">Coiled coil</keyword>
<dbReference type="InParanoid" id="T1FN37"/>
<keyword evidence="4" id="KW-0967">Endosome</keyword>
<evidence type="ECO:0008006" key="14">
    <source>
        <dbReference type="Google" id="ProtNLM"/>
    </source>
</evidence>
<dbReference type="FunCoup" id="T1FN37">
    <property type="interactions" value="734"/>
</dbReference>
<dbReference type="OrthoDB" id="306304at2759"/>
<reference evidence="13" key="1">
    <citation type="submission" date="2012-12" db="EMBL/GenBank/DDBJ databases">
        <authorList>
            <person name="Hellsten U."/>
            <person name="Grimwood J."/>
            <person name="Chapman J.A."/>
            <person name="Shapiro H."/>
            <person name="Aerts A."/>
            <person name="Otillar R.P."/>
            <person name="Terry A.Y."/>
            <person name="Boore J.L."/>
            <person name="Simakov O."/>
            <person name="Marletaz F."/>
            <person name="Cho S.-J."/>
            <person name="Edsinger-Gonzales E."/>
            <person name="Havlak P."/>
            <person name="Kuo D.-H."/>
            <person name="Larsson T."/>
            <person name="Lv J."/>
            <person name="Arendt D."/>
            <person name="Savage R."/>
            <person name="Osoegawa K."/>
            <person name="de Jong P."/>
            <person name="Lindberg D.R."/>
            <person name="Seaver E.C."/>
            <person name="Weisblat D.A."/>
            <person name="Putnam N.H."/>
            <person name="Grigoriev I.V."/>
            <person name="Rokhsar D.S."/>
        </authorList>
    </citation>
    <scope>NUCLEOTIDE SEQUENCE</scope>
</reference>
<dbReference type="PANTHER" id="PTHR23306">
    <property type="entry name" value="TUMOR SUSCEPTIBILITY GENE 101 PROTEIN-RELATED"/>
    <property type="match status" value="1"/>
</dbReference>
<dbReference type="STRING" id="6412.T1FN37"/>
<evidence type="ECO:0000313" key="11">
    <source>
        <dbReference type="EMBL" id="ESO02994.1"/>
    </source>
</evidence>
<protein>
    <recommendedName>
        <fullName evidence="14">UEV domain-containing protein</fullName>
    </recommendedName>
</protein>
<organism evidence="12 13">
    <name type="scientific">Helobdella robusta</name>
    <name type="common">Californian leech</name>
    <dbReference type="NCBI Taxonomy" id="6412"/>
    <lineage>
        <taxon>Eukaryota</taxon>
        <taxon>Metazoa</taxon>
        <taxon>Spiralia</taxon>
        <taxon>Lophotrochozoa</taxon>
        <taxon>Annelida</taxon>
        <taxon>Clitellata</taxon>
        <taxon>Hirudinea</taxon>
        <taxon>Rhynchobdellida</taxon>
        <taxon>Glossiphoniidae</taxon>
        <taxon>Helobdella</taxon>
    </lineage>
</organism>
<dbReference type="GO" id="GO:0043130">
    <property type="term" value="F:ubiquitin binding"/>
    <property type="evidence" value="ECO:0000318"/>
    <property type="project" value="GO_Central"/>
</dbReference>
<dbReference type="eggNOG" id="KOG2391">
    <property type="taxonomic scope" value="Eukaryota"/>
</dbReference>
<dbReference type="Proteomes" id="UP000015101">
    <property type="component" value="Unassembled WGS sequence"/>
</dbReference>
<comment type="similarity">
    <text evidence="2">Belongs to the ubiquitin-conjugating enzyme family. UEV subfamily.</text>
</comment>
<dbReference type="OMA" id="YMNFPQP"/>
<dbReference type="SUPFAM" id="SSF54495">
    <property type="entry name" value="UBC-like"/>
    <property type="match status" value="1"/>
</dbReference>
<evidence type="ECO:0000256" key="1">
    <source>
        <dbReference type="ARBA" id="ARBA00004177"/>
    </source>
</evidence>
<gene>
    <name evidence="12" type="primary">20210235</name>
    <name evidence="11" type="ORF">HELRODRAFT_185660</name>
</gene>
<evidence type="ECO:0000256" key="7">
    <source>
        <dbReference type="PROSITE-ProRule" id="PRU00644"/>
    </source>
</evidence>
<name>T1FN37_HELRO</name>
<dbReference type="EMBL" id="AMQM01004738">
    <property type="status" value="NOT_ANNOTATED_CDS"/>
    <property type="molecule type" value="Genomic_DNA"/>
</dbReference>
<dbReference type="CTD" id="20210235"/>
<feature type="domain" description="UEV" evidence="10">
    <location>
        <begin position="1"/>
        <end position="144"/>
    </location>
</feature>
<evidence type="ECO:0000313" key="13">
    <source>
        <dbReference type="Proteomes" id="UP000015101"/>
    </source>
</evidence>
<keyword evidence="3 7" id="KW-0813">Transport</keyword>
<dbReference type="Gene3D" id="6.10.140.820">
    <property type="match status" value="1"/>
</dbReference>
<dbReference type="InterPro" id="IPR052070">
    <property type="entry name" value="ESCRT-I_UEV_domain"/>
</dbReference>
<evidence type="ECO:0000259" key="10">
    <source>
        <dbReference type="PROSITE" id="PS51322"/>
    </source>
</evidence>
<evidence type="ECO:0000259" key="9">
    <source>
        <dbReference type="PROSITE" id="PS51312"/>
    </source>
</evidence>
<dbReference type="PROSITE" id="PS51322">
    <property type="entry name" value="UEV"/>
    <property type="match status" value="1"/>
</dbReference>
<dbReference type="Pfam" id="PF09454">
    <property type="entry name" value="Vps23_core"/>
    <property type="match status" value="1"/>
</dbReference>
<dbReference type="EnsemblMetazoa" id="HelroT185660">
    <property type="protein sequence ID" value="HelroP185660"/>
    <property type="gene ID" value="HelroG185660"/>
</dbReference>
<evidence type="ECO:0000256" key="4">
    <source>
        <dbReference type="ARBA" id="ARBA00022753"/>
    </source>
</evidence>